<proteinExistence type="predicted"/>
<accession>A0A6H0ZKN7</accession>
<dbReference type="InterPro" id="IPR054075">
    <property type="entry name" value="Gp53-like_C"/>
</dbReference>
<dbReference type="CDD" id="cd19958">
    <property type="entry name" value="pyocin_knob"/>
    <property type="match status" value="3"/>
</dbReference>
<sequence length="594" mass="60975">MAGEAYYNTGTATVAANSKTVTGTGTNWLSAVGGLTAIKAGDKFGIHVGRPIIIASVDSNTQLTLEDNWPGPAQTNAAYKIELTNPDVIAVEAMRRLLGSLGSGVLYGLSQLPSTPSRLLGIDENGLAALLATIPNAQLPTRLRELSTAVTDANAAITYGGYSVLSTASNIPEGAAGTIHVIASSASVISQVYIRASNGNAWIRAMSGGVWGSWYRIPNFGSDNIIPEASLPTRARAVSSSVTNIDTAIDSGNYTAGGTATGHPTGSGVFGFSTVYVNSTTQIQIGSTAGNVWYVRAKASGTWGSWSRLPLAQTSVTDTTANAAMIVGAFGLGANSITLSSSDNLDNLTASSGMYNWGSPSPTNAPYTFGALLNIRRNATTGVQIVWNHGTGSPQYRYQGSGTWSAWVSFGGDVSGPAVAIDNAPVGFSGTSGKSIKQLTGPVAALHAVTGAANKLAYFTGAAAMATTDLTAFARTVLDDTTGAAMFATMGATFSGSSAAGSAKLPSGLELKWGTSTNSLSDYRLLFPIAFANDCFVALPINTFDYGGATDRFIGVSTSNVDKNGFDIRARNITNGGGVAGQGNVPARWLAVGW</sequence>
<dbReference type="EMBL" id="CP050898">
    <property type="protein sequence ID" value="QIX21405.1"/>
    <property type="molecule type" value="Genomic_DNA"/>
</dbReference>
<evidence type="ECO:0000313" key="2">
    <source>
        <dbReference type="EMBL" id="QIX21405.1"/>
    </source>
</evidence>
<dbReference type="Proteomes" id="UP000500870">
    <property type="component" value="Chromosome 1"/>
</dbReference>
<dbReference type="Gene3D" id="2.60.40.3940">
    <property type="match status" value="1"/>
</dbReference>
<dbReference type="Pfam" id="PF21882">
    <property type="entry name" value="Gp53-like_C"/>
    <property type="match status" value="1"/>
</dbReference>
<protein>
    <recommendedName>
        <fullName evidence="1">Putative tail fiber protein gp53-like C-terminal domain-containing protein</fullName>
    </recommendedName>
</protein>
<dbReference type="AlphaFoldDB" id="A0A6H0ZKN7"/>
<reference evidence="2 3" key="1">
    <citation type="submission" date="2020-04" db="EMBL/GenBank/DDBJ databases">
        <title>FDA dAtabase for Regulatory Grade micrObial Sequences (FDA-ARGOS): Supporting development and validation of Infectious Disease Dx tests.</title>
        <authorList>
            <person name="Sciortino C."/>
            <person name="Tallon L."/>
            <person name="Sadzewicz L."/>
            <person name="Vavikolanu K."/>
            <person name="Mehta A."/>
            <person name="Aluvathingal J."/>
            <person name="Nadendla S."/>
            <person name="Nandy P."/>
            <person name="Geyer C."/>
            <person name="Yan Y."/>
            <person name="Sichtig H."/>
        </authorList>
    </citation>
    <scope>NUCLEOTIDE SEQUENCE [LARGE SCALE GENOMIC DNA]</scope>
    <source>
        <strain evidence="2 3">FDAARGOS_633</strain>
    </source>
</reference>
<dbReference type="SUPFAM" id="SSF141086">
    <property type="entry name" value="Agglutinin HPA-like"/>
    <property type="match status" value="1"/>
</dbReference>
<dbReference type="InterPro" id="IPR037221">
    <property type="entry name" value="H-type_lectin_dom_sf"/>
</dbReference>
<dbReference type="RefSeq" id="WP_177319190.1">
    <property type="nucleotide sequence ID" value="NZ_CP050898.1"/>
</dbReference>
<name>A0A6H0ZKN7_9HYPH</name>
<feature type="domain" description="Putative tail fiber protein gp53-like C-terminal" evidence="1">
    <location>
        <begin position="504"/>
        <end position="594"/>
    </location>
</feature>
<evidence type="ECO:0000313" key="3">
    <source>
        <dbReference type="Proteomes" id="UP000500870"/>
    </source>
</evidence>
<gene>
    <name evidence="2" type="ORF">FOB41_09785</name>
</gene>
<organism evidence="2 3">
    <name type="scientific">Agrobacterium pusense</name>
    <dbReference type="NCBI Taxonomy" id="648995"/>
    <lineage>
        <taxon>Bacteria</taxon>
        <taxon>Pseudomonadati</taxon>
        <taxon>Pseudomonadota</taxon>
        <taxon>Alphaproteobacteria</taxon>
        <taxon>Hyphomicrobiales</taxon>
        <taxon>Rhizobiaceae</taxon>
        <taxon>Rhizobium/Agrobacterium group</taxon>
        <taxon>Agrobacterium</taxon>
    </lineage>
</organism>
<evidence type="ECO:0000259" key="1">
    <source>
        <dbReference type="Pfam" id="PF21882"/>
    </source>
</evidence>